<reference evidence="1" key="1">
    <citation type="journal article" date="2015" name="Nature">
        <title>Complex archaea that bridge the gap between prokaryotes and eukaryotes.</title>
        <authorList>
            <person name="Spang A."/>
            <person name="Saw J.H."/>
            <person name="Jorgensen S.L."/>
            <person name="Zaremba-Niedzwiedzka K."/>
            <person name="Martijn J."/>
            <person name="Lind A.E."/>
            <person name="van Eijk R."/>
            <person name="Schleper C."/>
            <person name="Guy L."/>
            <person name="Ettema T.J."/>
        </authorList>
    </citation>
    <scope>NUCLEOTIDE SEQUENCE</scope>
</reference>
<dbReference type="SUPFAM" id="SSF109604">
    <property type="entry name" value="HD-domain/PDEase-like"/>
    <property type="match status" value="1"/>
</dbReference>
<feature type="non-terminal residue" evidence="1">
    <location>
        <position position="61"/>
    </location>
</feature>
<dbReference type="Gene3D" id="1.10.3210.10">
    <property type="entry name" value="Hypothetical protein af1432"/>
    <property type="match status" value="1"/>
</dbReference>
<dbReference type="EMBL" id="LAZR01063326">
    <property type="protein sequence ID" value="KKK59720.1"/>
    <property type="molecule type" value="Genomic_DNA"/>
</dbReference>
<organism evidence="1">
    <name type="scientific">marine sediment metagenome</name>
    <dbReference type="NCBI Taxonomy" id="412755"/>
    <lineage>
        <taxon>unclassified sequences</taxon>
        <taxon>metagenomes</taxon>
        <taxon>ecological metagenomes</taxon>
    </lineage>
</organism>
<protein>
    <recommendedName>
        <fullName evidence="2">Deoxyguanosinetriphosphate triphosphohydrolase</fullName>
    </recommendedName>
</protein>
<gene>
    <name evidence="1" type="ORF">LCGC14_3031590</name>
</gene>
<sequence>MGAGCGARKFPEPWEQSDFCFQCDRERILRCSAFRRLDFKTQVFVPHEHDHFRTRLTHSLE</sequence>
<comment type="caution">
    <text evidence="1">The sequence shown here is derived from an EMBL/GenBank/DDBJ whole genome shotgun (WGS) entry which is preliminary data.</text>
</comment>
<name>A0A0F8XFF2_9ZZZZ</name>
<proteinExistence type="predicted"/>
<accession>A0A0F8XFF2</accession>
<evidence type="ECO:0000313" key="1">
    <source>
        <dbReference type="EMBL" id="KKK59720.1"/>
    </source>
</evidence>
<evidence type="ECO:0008006" key="2">
    <source>
        <dbReference type="Google" id="ProtNLM"/>
    </source>
</evidence>
<dbReference type="AlphaFoldDB" id="A0A0F8XFF2"/>